<reference evidence="2" key="1">
    <citation type="submission" date="2024-10" db="EMBL/GenBank/DDBJ databases">
        <authorList>
            <person name="Ryan C."/>
        </authorList>
    </citation>
    <scope>NUCLEOTIDE SEQUENCE [LARGE SCALE GENOMIC DNA]</scope>
</reference>
<dbReference type="Pfam" id="PF00646">
    <property type="entry name" value="F-box"/>
    <property type="match status" value="1"/>
</dbReference>
<dbReference type="InterPro" id="IPR053781">
    <property type="entry name" value="F-box_AtFBL13-like"/>
</dbReference>
<dbReference type="PROSITE" id="PS50181">
    <property type="entry name" value="FBOX"/>
    <property type="match status" value="1"/>
</dbReference>
<evidence type="ECO:0000259" key="1">
    <source>
        <dbReference type="PROSITE" id="PS50181"/>
    </source>
</evidence>
<dbReference type="InterPro" id="IPR036047">
    <property type="entry name" value="F-box-like_dom_sf"/>
</dbReference>
<dbReference type="Gene3D" id="1.20.1280.50">
    <property type="match status" value="1"/>
</dbReference>
<dbReference type="SMART" id="SM00256">
    <property type="entry name" value="FBOX"/>
    <property type="match status" value="1"/>
</dbReference>
<dbReference type="PANTHER" id="PTHR32141">
    <property type="match status" value="1"/>
</dbReference>
<dbReference type="CDD" id="cd22160">
    <property type="entry name" value="F-box_AtFBL13-like"/>
    <property type="match status" value="1"/>
</dbReference>
<dbReference type="PANTHER" id="PTHR32141:SF41">
    <property type="entry name" value="OS04G0208600 PROTEIN"/>
    <property type="match status" value="1"/>
</dbReference>
<name>A0ABC8Z7G5_9POAL</name>
<dbReference type="InterPro" id="IPR055411">
    <property type="entry name" value="LRR_FXL15/At3g58940/PEG3-like"/>
</dbReference>
<gene>
    <name evidence="2" type="ORF">URODEC1_LOCUS41821</name>
</gene>
<dbReference type="Pfam" id="PF08387">
    <property type="entry name" value="FBD"/>
    <property type="match status" value="1"/>
</dbReference>
<feature type="domain" description="F-box" evidence="1">
    <location>
        <begin position="66"/>
        <end position="102"/>
    </location>
</feature>
<organism evidence="2 3">
    <name type="scientific">Urochloa decumbens</name>
    <dbReference type="NCBI Taxonomy" id="240449"/>
    <lineage>
        <taxon>Eukaryota</taxon>
        <taxon>Viridiplantae</taxon>
        <taxon>Streptophyta</taxon>
        <taxon>Embryophyta</taxon>
        <taxon>Tracheophyta</taxon>
        <taxon>Spermatophyta</taxon>
        <taxon>Magnoliopsida</taxon>
        <taxon>Liliopsida</taxon>
        <taxon>Poales</taxon>
        <taxon>Poaceae</taxon>
        <taxon>PACMAD clade</taxon>
        <taxon>Panicoideae</taxon>
        <taxon>Panicodae</taxon>
        <taxon>Paniceae</taxon>
        <taxon>Melinidinae</taxon>
        <taxon>Urochloa</taxon>
    </lineage>
</organism>
<keyword evidence="3" id="KW-1185">Reference proteome</keyword>
<dbReference type="EMBL" id="OZ075128">
    <property type="protein sequence ID" value="CAL4956073.1"/>
    <property type="molecule type" value="Genomic_DNA"/>
</dbReference>
<accession>A0ABC8Z7G5</accession>
<dbReference type="SUPFAM" id="SSF81383">
    <property type="entry name" value="F-box domain"/>
    <property type="match status" value="1"/>
</dbReference>
<proteinExistence type="predicted"/>
<dbReference type="AlphaFoldDB" id="A0ABC8Z7G5"/>
<evidence type="ECO:0000313" key="2">
    <source>
        <dbReference type="EMBL" id="CAL4956073.1"/>
    </source>
</evidence>
<dbReference type="Proteomes" id="UP001497457">
    <property type="component" value="Chromosome 18b"/>
</dbReference>
<evidence type="ECO:0000313" key="3">
    <source>
        <dbReference type="Proteomes" id="UP001497457"/>
    </source>
</evidence>
<sequence>MANRAPPFLADRGSLALARRLGMDPQQLEENIEGILAHIHVAIPGPPVSAGAHLCILSDSDGGGGVDRVSSLPDALLRDIVSRLPIKDAARTAALSRRWRPIWLNAPLVLADTHLLPAGRDEIPTHVGLAESSAITAAVSRILAAHPGPFRCIRLACVHLDEGHAQVARWLHLLAVKGVRELFLINRRWPFTLNTRHMPATFFSMASLTRLYLGFWRFPDTAGLLRGAAFPHLRELGLCSVIIENCDIDFVLARSPVLKILCLQGLMQSHLHLRLVSQSLRCVQIHWSDLEIIDVVDAPFLERLIICGYWIKKRKGTRIKIGHAPALHILGYFDPENHALHIGNTTIKTGTLVNESAVAPSVKILALQVRFGVRNDAKMLPSVFRCFPNVERLHIHSKRTDEPTGKLNLKFWQEAGVVECIESHINLLIFHDFRGEKSELAFLKFFIESAKMLKNLMIMCANGNLSKKNVCQWVFQFKG</sequence>
<protein>
    <recommendedName>
        <fullName evidence="1">F-box domain-containing protein</fullName>
    </recommendedName>
</protein>
<dbReference type="SUPFAM" id="SSF52058">
    <property type="entry name" value="L domain-like"/>
    <property type="match status" value="1"/>
</dbReference>
<dbReference type="Pfam" id="PF24758">
    <property type="entry name" value="LRR_At5g56370"/>
    <property type="match status" value="1"/>
</dbReference>
<dbReference type="InterPro" id="IPR001810">
    <property type="entry name" value="F-box_dom"/>
</dbReference>
<dbReference type="InterPro" id="IPR006566">
    <property type="entry name" value="FBD"/>
</dbReference>
<dbReference type="InterPro" id="IPR055302">
    <property type="entry name" value="F-box_dom-containing"/>
</dbReference>